<dbReference type="eggNOG" id="KOG4722">
    <property type="taxonomic scope" value="Eukaryota"/>
</dbReference>
<gene>
    <name evidence="4" type="ORF">DAPPUDRAFT_303739</name>
</gene>
<feature type="compositionally biased region" description="Basic and acidic residues" evidence="2">
    <location>
        <begin position="1360"/>
        <end position="1372"/>
    </location>
</feature>
<dbReference type="EMBL" id="GL732545">
    <property type="protein sequence ID" value="EFX80881.1"/>
    <property type="molecule type" value="Genomic_DNA"/>
</dbReference>
<accession>E9GHQ6</accession>
<feature type="coiled-coil region" evidence="1">
    <location>
        <begin position="1174"/>
        <end position="1223"/>
    </location>
</feature>
<feature type="compositionally biased region" description="Polar residues" evidence="2">
    <location>
        <begin position="766"/>
        <end position="777"/>
    </location>
</feature>
<feature type="region of interest" description="Disordered" evidence="2">
    <location>
        <begin position="1053"/>
        <end position="1086"/>
    </location>
</feature>
<reference evidence="4 5" key="1">
    <citation type="journal article" date="2011" name="Science">
        <title>The ecoresponsive genome of Daphnia pulex.</title>
        <authorList>
            <person name="Colbourne J.K."/>
            <person name="Pfrender M.E."/>
            <person name="Gilbert D."/>
            <person name="Thomas W.K."/>
            <person name="Tucker A."/>
            <person name="Oakley T.H."/>
            <person name="Tokishita S."/>
            <person name="Aerts A."/>
            <person name="Arnold G.J."/>
            <person name="Basu M.K."/>
            <person name="Bauer D.J."/>
            <person name="Caceres C.E."/>
            <person name="Carmel L."/>
            <person name="Casola C."/>
            <person name="Choi J.H."/>
            <person name="Detter J.C."/>
            <person name="Dong Q."/>
            <person name="Dusheyko S."/>
            <person name="Eads B.D."/>
            <person name="Frohlich T."/>
            <person name="Geiler-Samerotte K.A."/>
            <person name="Gerlach D."/>
            <person name="Hatcher P."/>
            <person name="Jogdeo S."/>
            <person name="Krijgsveld J."/>
            <person name="Kriventseva E.V."/>
            <person name="Kultz D."/>
            <person name="Laforsch C."/>
            <person name="Lindquist E."/>
            <person name="Lopez J."/>
            <person name="Manak J.R."/>
            <person name="Muller J."/>
            <person name="Pangilinan J."/>
            <person name="Patwardhan R.P."/>
            <person name="Pitluck S."/>
            <person name="Pritham E.J."/>
            <person name="Rechtsteiner A."/>
            <person name="Rho M."/>
            <person name="Rogozin I.B."/>
            <person name="Sakarya O."/>
            <person name="Salamov A."/>
            <person name="Schaack S."/>
            <person name="Shapiro H."/>
            <person name="Shiga Y."/>
            <person name="Skalitzky C."/>
            <person name="Smith Z."/>
            <person name="Souvorov A."/>
            <person name="Sung W."/>
            <person name="Tang Z."/>
            <person name="Tsuchiya D."/>
            <person name="Tu H."/>
            <person name="Vos H."/>
            <person name="Wang M."/>
            <person name="Wolf Y.I."/>
            <person name="Yamagata H."/>
            <person name="Yamada T."/>
            <person name="Ye Y."/>
            <person name="Shaw J.R."/>
            <person name="Andrews J."/>
            <person name="Crease T.J."/>
            <person name="Tang H."/>
            <person name="Lucas S.M."/>
            <person name="Robertson H.M."/>
            <person name="Bork P."/>
            <person name="Koonin E.V."/>
            <person name="Zdobnov E.M."/>
            <person name="Grigoriev I.V."/>
            <person name="Lynch M."/>
            <person name="Boore J.L."/>
        </authorList>
    </citation>
    <scope>NUCLEOTIDE SEQUENCE [LARGE SCALE GENOMIC DNA]</scope>
</reference>
<dbReference type="InterPro" id="IPR032446">
    <property type="entry name" value="SCAPER_N"/>
</dbReference>
<feature type="region of interest" description="Disordered" evidence="2">
    <location>
        <begin position="1309"/>
        <end position="1372"/>
    </location>
</feature>
<feature type="compositionally biased region" description="Basic and acidic residues" evidence="2">
    <location>
        <begin position="1309"/>
        <end position="1340"/>
    </location>
</feature>
<dbReference type="HOGENOM" id="CLU_235320_0_0_1"/>
<dbReference type="Proteomes" id="UP000000305">
    <property type="component" value="Unassembled WGS sequence"/>
</dbReference>
<protein>
    <recommendedName>
        <fullName evidence="3">S phase cyclin A-associated protein in the endoplasmic reticulum N-terminal domain-containing protein</fullName>
    </recommendedName>
</protein>
<dbReference type="FunCoup" id="E9GHQ6">
    <property type="interactions" value="508"/>
</dbReference>
<feature type="compositionally biased region" description="Basic residues" evidence="2">
    <location>
        <begin position="1495"/>
        <end position="1506"/>
    </location>
</feature>
<feature type="region of interest" description="Disordered" evidence="2">
    <location>
        <begin position="809"/>
        <end position="920"/>
    </location>
</feature>
<feature type="compositionally biased region" description="Low complexity" evidence="2">
    <location>
        <begin position="885"/>
        <end position="897"/>
    </location>
</feature>
<dbReference type="InParanoid" id="E9GHQ6"/>
<dbReference type="SUPFAM" id="SSF52047">
    <property type="entry name" value="RNI-like"/>
    <property type="match status" value="1"/>
</dbReference>
<dbReference type="SMART" id="SM00367">
    <property type="entry name" value="LRR_CC"/>
    <property type="match status" value="6"/>
</dbReference>
<feature type="region of interest" description="Disordered" evidence="2">
    <location>
        <begin position="966"/>
        <end position="985"/>
    </location>
</feature>
<dbReference type="OMA" id="EKSDANC"/>
<dbReference type="Gene3D" id="3.80.10.10">
    <property type="entry name" value="Ribonuclease Inhibitor"/>
    <property type="match status" value="2"/>
</dbReference>
<feature type="compositionally biased region" description="Gly residues" evidence="2">
    <location>
        <begin position="1465"/>
        <end position="1476"/>
    </location>
</feature>
<evidence type="ECO:0000313" key="4">
    <source>
        <dbReference type="EMBL" id="EFX80881.1"/>
    </source>
</evidence>
<evidence type="ECO:0000256" key="2">
    <source>
        <dbReference type="SAM" id="MobiDB-lite"/>
    </source>
</evidence>
<dbReference type="SUPFAM" id="SSF57667">
    <property type="entry name" value="beta-beta-alpha zinc fingers"/>
    <property type="match status" value="1"/>
</dbReference>
<feature type="compositionally biased region" description="Polar residues" evidence="2">
    <location>
        <begin position="809"/>
        <end position="846"/>
    </location>
</feature>
<keyword evidence="1" id="KW-0175">Coiled coil</keyword>
<dbReference type="InterPro" id="IPR036236">
    <property type="entry name" value="Znf_C2H2_sf"/>
</dbReference>
<sequence>MPIARSDDDVKSLYNLSVNSVINCITNVSRPVHNQKSVTEINKNHRPLLQLPLDILEEIVHTLFQNRKVMKEAIFHLVTSEFQSLKLHPYNEAYSKFFPNFTKLQVLQISDAFTTNSIADDNCLKLIGTYCEHLRVLDIQYCYTVSDVGIRWLCSSSVDNQEDYGGTGKCKSLEVLKVQNCYNVTKKGIQIALENFPLLKVLHHEFTFDVLVELAQMPVNQKVPNVPKFPLSVLRVFDQQLKVPYFTIGSIGKALPLCPSLVRLDIRLVKEMTDSDLLGIINLKMLRELVFYREKEVEIEVTFDGGVAPLLIVIGSSLTYLMISCFSVVNFSTIIEYCPNLSYLTVCRHWNHIGPPPKLKQLFRTESRKEKFILSQLKMLHLEYHSTISSDIWLCLLSSPLLNHICIRDCDALTDDVFQNATKSGRFQNLEILNLISCNSITYQGMDALMTDANPLRLICTYNCENLTREDLNHLKIKYQDKKWAFTWHYNVMSYSEKKISSMEDMEQVKLLVQEEGKSARNILAFNVPYIEGRAMTSSDSGVKIPVRKPPINSKPLLVRLEHKVPKLVTVLKNSHSRIRSASAGRDRKSDLQARYWGLLFENLRRAVDEIYLTCESDESVEECKEAIMILESCTKDFRNLIEWLRLKWNYEQTPAPQRPTSLAWEVRKSSPAKPSCASIMGQLQKTPVGLARRILNFEDESASSPLFTSTVVETKPLTAEYTIQTICEAAESIIPILPTTETVAQPAPPTVRKSASKTVPEARQSKSTEQSTTAARVTNVKPKSSPVWKVGKASKNAVNSEVQSLSLANKVQSQSTTPRIQSQSSSHKTPVPCSTTKSLPAQAQSWAHACSRVQSAPNSQQQSRTKLNKTEPPKVVTRHAVSRQQTQTPAAAATSTDVDEGWETVRGRTRSRTSPAKATPVLTRASTMVYGSRLEARQSTKVANRQPTVRSGLVKPSIAQSLPSLCDRAAPKPEPPKDPVPLPAVPTEPAPVVAVTNSTAHDSSYDDSIIMSSDEDKDEAQEAAEVAEEEAEMARREEALTIEEENLQREIRETERSDNEGDETWDDPINVTPASTPEGIPRNVPDRVPVEREVLEEKYHLLLENCSWAEQMELLDQLEEVAAMDGARQPGRALQVHEKLSSPSRRRTAEPCEAFQQHEAKQLRAQQHRAAFREEKTRKRRELTKRMEEVRAAKSLLLDEKKLLLERKMKRAEEKRQKHLAEIVKKAHDEESKKREIAFINTIEAQNKQHDFIARIQTQEERIQGLQEERQRRQEERNKAKEALEERKRALEAERQAKVALLQEKRRQREERIDREHQEKEKERLELAREKQRDREERMSALQAAHQASQSQLQRKIQQKQEESARRHEENIEQIRQKALELSILRFSSAGGADDAPRLVHYETARVCSLCDVQIHSEVILMSHLGGRRHMEALKNHYGGKEPSREQSESSNLKFIVDANYTGGDDGTNDGGTVGKGQDRNAPAPETEKEKRAKALKKRAKKLKSKVMQSNALETTLQSPEGANKHRISRILQELERDPAVHDRHWGELVRLLEKGSTNEQLIFGVQRGVNVVGDMLSFYQTEQEQGRGSSPLRVILSAVNCLRLAARSHLDMSTHIVNSRATPLLLNVLARRLETLEGNGNGVQASGQLCVSVQPMSDAVATAIMNTWVAIVEPILSNSEKISAQSNSDLPARISSLISYAVSLGLVDRLAFHVGGVGGPLLDEQSASNDLLLASLKFLTSLVDLLHLCKKNQPKKAKSTSVVTDATQLVEAFQMTELAGVINALYGLLLHQGAPSSSAGRPAELPDNTIRFTVAALQLIHRLALLDLTTFQMILQSGHMPSVLQQLCRLPFGYFSDKSLRAILLPTLLACCHDNPANRAVLQKEMSYQMVEDYVNSDDGRSVHLVCTILNAQQNAGKKVVE</sequence>
<dbReference type="OrthoDB" id="6360654at2759"/>
<dbReference type="InterPro" id="IPR006553">
    <property type="entry name" value="Leu-rich_rpt_Cys-con_subtyp"/>
</dbReference>
<feature type="compositionally biased region" description="Low complexity" evidence="2">
    <location>
        <begin position="1341"/>
        <end position="1357"/>
    </location>
</feature>
<feature type="region of interest" description="Disordered" evidence="2">
    <location>
        <begin position="1460"/>
        <end position="1526"/>
    </location>
</feature>
<dbReference type="InterPro" id="IPR032675">
    <property type="entry name" value="LRR_dom_sf"/>
</dbReference>
<feature type="domain" description="S phase cyclin A-associated protein in the endoplasmic reticulum N-terminal" evidence="3">
    <location>
        <begin position="584"/>
        <end position="678"/>
    </location>
</feature>
<evidence type="ECO:0000256" key="1">
    <source>
        <dbReference type="SAM" id="Coils"/>
    </source>
</evidence>
<evidence type="ECO:0000313" key="5">
    <source>
        <dbReference type="Proteomes" id="UP000000305"/>
    </source>
</evidence>
<dbReference type="Pfam" id="PF16501">
    <property type="entry name" value="SCAPER_N"/>
    <property type="match status" value="1"/>
</dbReference>
<name>E9GHQ6_DAPPU</name>
<dbReference type="PANTHER" id="PTHR31434:SF2">
    <property type="entry name" value="S PHASE CYCLIN A-ASSOCIATED PROTEIN IN THE ENDOPLASMIC RETICULUM"/>
    <property type="match status" value="1"/>
</dbReference>
<dbReference type="KEGG" id="dpx:DAPPUDRAFT_303739"/>
<feature type="region of interest" description="Disordered" evidence="2">
    <location>
        <begin position="1266"/>
        <end position="1291"/>
    </location>
</feature>
<feature type="region of interest" description="Disordered" evidence="2">
    <location>
        <begin position="745"/>
        <end position="794"/>
    </location>
</feature>
<proteinExistence type="predicted"/>
<organism evidence="4 5">
    <name type="scientific">Daphnia pulex</name>
    <name type="common">Water flea</name>
    <dbReference type="NCBI Taxonomy" id="6669"/>
    <lineage>
        <taxon>Eukaryota</taxon>
        <taxon>Metazoa</taxon>
        <taxon>Ecdysozoa</taxon>
        <taxon>Arthropoda</taxon>
        <taxon>Crustacea</taxon>
        <taxon>Branchiopoda</taxon>
        <taxon>Diplostraca</taxon>
        <taxon>Cladocera</taxon>
        <taxon>Anomopoda</taxon>
        <taxon>Daphniidae</taxon>
        <taxon>Daphnia</taxon>
    </lineage>
</organism>
<feature type="compositionally biased region" description="Polar residues" evidence="2">
    <location>
        <begin position="1508"/>
        <end position="1522"/>
    </location>
</feature>
<dbReference type="PhylomeDB" id="E9GHQ6"/>
<dbReference type="PANTHER" id="PTHR31434">
    <property type="entry name" value="S PHASE CYCLIN A-ASSOCIATED PROTEIN IN THE ENDOPLASMIC RETICULUM"/>
    <property type="match status" value="1"/>
</dbReference>
<dbReference type="Gene3D" id="3.30.160.60">
    <property type="entry name" value="Classic Zinc Finger"/>
    <property type="match status" value="1"/>
</dbReference>
<feature type="compositionally biased region" description="Polar residues" evidence="2">
    <location>
        <begin position="853"/>
        <end position="866"/>
    </location>
</feature>
<keyword evidence="5" id="KW-1185">Reference proteome</keyword>
<evidence type="ECO:0000259" key="3">
    <source>
        <dbReference type="Pfam" id="PF16501"/>
    </source>
</evidence>